<feature type="transmembrane region" description="Helical" evidence="7">
    <location>
        <begin position="101"/>
        <end position="121"/>
    </location>
</feature>
<evidence type="ECO:0000256" key="2">
    <source>
        <dbReference type="ARBA" id="ARBA00006464"/>
    </source>
</evidence>
<comment type="similarity">
    <text evidence="2">Belongs to the bacterial sugar transferase family.</text>
</comment>
<dbReference type="PANTHER" id="PTHR30576">
    <property type="entry name" value="COLANIC BIOSYNTHESIS UDP-GLUCOSE LIPID CARRIER TRANSFERASE"/>
    <property type="match status" value="1"/>
</dbReference>
<dbReference type="Pfam" id="PF13727">
    <property type="entry name" value="CoA_binding_3"/>
    <property type="match status" value="1"/>
</dbReference>
<evidence type="ECO:0000256" key="5">
    <source>
        <dbReference type="ARBA" id="ARBA00022989"/>
    </source>
</evidence>
<evidence type="ECO:0000313" key="9">
    <source>
        <dbReference type="EMBL" id="ABU57134.1"/>
    </source>
</evidence>
<dbReference type="STRING" id="383372.Rcas_1030"/>
<dbReference type="AlphaFoldDB" id="A7NI34"/>
<dbReference type="SUPFAM" id="SSF51735">
    <property type="entry name" value="NAD(P)-binding Rossmann-fold domains"/>
    <property type="match status" value="1"/>
</dbReference>
<evidence type="ECO:0000256" key="3">
    <source>
        <dbReference type="ARBA" id="ARBA00022679"/>
    </source>
</evidence>
<dbReference type="eggNOG" id="COG1086">
    <property type="taxonomic scope" value="Bacteria"/>
</dbReference>
<keyword evidence="4 7" id="KW-0812">Transmembrane</keyword>
<dbReference type="GO" id="GO:0016780">
    <property type="term" value="F:phosphotransferase activity, for other substituted phosphate groups"/>
    <property type="evidence" value="ECO:0007669"/>
    <property type="project" value="TreeGrafter"/>
</dbReference>
<keyword evidence="3 9" id="KW-0808">Transferase</keyword>
<organism evidence="9 10">
    <name type="scientific">Roseiflexus castenholzii (strain DSM 13941 / HLO8)</name>
    <dbReference type="NCBI Taxonomy" id="383372"/>
    <lineage>
        <taxon>Bacteria</taxon>
        <taxon>Bacillati</taxon>
        <taxon>Chloroflexota</taxon>
        <taxon>Chloroflexia</taxon>
        <taxon>Chloroflexales</taxon>
        <taxon>Roseiflexineae</taxon>
        <taxon>Roseiflexaceae</taxon>
        <taxon>Roseiflexus</taxon>
    </lineage>
</organism>
<sequence>MNRRAALNTASRSHAMPFHLRLEISERRLLLRIGDLALTAIAVFGALWVWARLADRSLDMGLVREQIGWVALIGIGWTLWMMLADMYNLRLVARVGPSMRRILLGGLALLFAYLILFFVLSRAPVTGMLAAIETGAPPLRFAPALAIVALVVLMVIWRMAYIRVLGAPHARRRLLILGAGRAGSILSHVILKGHSPYYEIVGFVDDTPQTRCAHIGSVPVLGGVDCLGDVVWERRVDEIVIASGEVSGEVLQVLMDCYENGVAITPMPLLYERLTGKIAVEHVGSQWYVALPLHSRPTRTAEAVMKRLLDLSGGIVLVVALLILLPFVALAIRLDSPGPVFHRQQRVGWRGKPFTVLKFRSMVQDAEPDGEAQWATKDDPRVTRVGRLLRRMRLDELPQALNVLRGEMSLVGPRPERPEFVERLQQIIPFYRVRLAVKPGLTGWAQINYGYGDSVEATLNKLQYDLYYLKHQSFWFDLLILARTVHVVLRMKGQ</sequence>
<dbReference type="InterPro" id="IPR017475">
    <property type="entry name" value="EPS_sugar_tfrase"/>
</dbReference>
<feature type="transmembrane region" description="Helical" evidence="7">
    <location>
        <begin position="314"/>
        <end position="334"/>
    </location>
</feature>
<feature type="domain" description="Bacterial sugar transferase" evidence="8">
    <location>
        <begin position="306"/>
        <end position="489"/>
    </location>
</feature>
<dbReference type="HOGENOM" id="CLU_024920_0_0_0"/>
<dbReference type="eggNOG" id="COG2148">
    <property type="taxonomic scope" value="Bacteria"/>
</dbReference>
<comment type="subcellular location">
    <subcellularLocation>
        <location evidence="1">Membrane</location>
        <topology evidence="1">Multi-pass membrane protein</topology>
    </subcellularLocation>
</comment>
<dbReference type="EMBL" id="CP000804">
    <property type="protein sequence ID" value="ABU57134.1"/>
    <property type="molecule type" value="Genomic_DNA"/>
</dbReference>
<evidence type="ECO:0000259" key="8">
    <source>
        <dbReference type="Pfam" id="PF02397"/>
    </source>
</evidence>
<dbReference type="Pfam" id="PF02397">
    <property type="entry name" value="Bac_transf"/>
    <property type="match status" value="1"/>
</dbReference>
<accession>A7NI34</accession>
<evidence type="ECO:0000256" key="4">
    <source>
        <dbReference type="ARBA" id="ARBA00022692"/>
    </source>
</evidence>
<feature type="transmembrane region" description="Helical" evidence="7">
    <location>
        <begin position="67"/>
        <end position="89"/>
    </location>
</feature>
<name>A7NI34_ROSCS</name>
<dbReference type="OrthoDB" id="9795351at2"/>
<dbReference type="InterPro" id="IPR003362">
    <property type="entry name" value="Bact_transf"/>
</dbReference>
<reference evidence="9 10" key="1">
    <citation type="submission" date="2007-08" db="EMBL/GenBank/DDBJ databases">
        <title>Complete sequence of Roseiflexus castenholzii DSM 13941.</title>
        <authorList>
            <consortium name="US DOE Joint Genome Institute"/>
            <person name="Copeland A."/>
            <person name="Lucas S."/>
            <person name="Lapidus A."/>
            <person name="Barry K."/>
            <person name="Glavina del Rio T."/>
            <person name="Dalin E."/>
            <person name="Tice H."/>
            <person name="Pitluck S."/>
            <person name="Thompson L.S."/>
            <person name="Brettin T."/>
            <person name="Bruce D."/>
            <person name="Detter J.C."/>
            <person name="Han C."/>
            <person name="Tapia R."/>
            <person name="Schmutz J."/>
            <person name="Larimer F."/>
            <person name="Land M."/>
            <person name="Hauser L."/>
            <person name="Kyrpides N."/>
            <person name="Mikhailova N."/>
            <person name="Bryant D.A."/>
            <person name="Hanada S."/>
            <person name="Tsukatani Y."/>
            <person name="Richardson P."/>
        </authorList>
    </citation>
    <scope>NUCLEOTIDE SEQUENCE [LARGE SCALE GENOMIC DNA]</scope>
    <source>
        <strain evidence="10">DSM 13941 / HLO8</strain>
    </source>
</reference>
<evidence type="ECO:0000313" key="10">
    <source>
        <dbReference type="Proteomes" id="UP000000263"/>
    </source>
</evidence>
<feature type="transmembrane region" description="Helical" evidence="7">
    <location>
        <begin position="141"/>
        <end position="162"/>
    </location>
</feature>
<dbReference type="Proteomes" id="UP000000263">
    <property type="component" value="Chromosome"/>
</dbReference>
<evidence type="ECO:0000256" key="6">
    <source>
        <dbReference type="ARBA" id="ARBA00023136"/>
    </source>
</evidence>
<dbReference type="NCBIfam" id="TIGR03025">
    <property type="entry name" value="EPS_sugtrans"/>
    <property type="match status" value="1"/>
</dbReference>
<protein>
    <submittedName>
        <fullName evidence="9">Sugar transferase</fullName>
    </submittedName>
</protein>
<dbReference type="KEGG" id="rca:Rcas_1030"/>
<gene>
    <name evidence="9" type="ordered locus">Rcas_1030</name>
</gene>
<keyword evidence="10" id="KW-1185">Reference proteome</keyword>
<proteinExistence type="inferred from homology"/>
<dbReference type="PANTHER" id="PTHR30576:SF0">
    <property type="entry name" value="UNDECAPRENYL-PHOSPHATE N-ACETYLGALACTOSAMINYL 1-PHOSPHATE TRANSFERASE-RELATED"/>
    <property type="match status" value="1"/>
</dbReference>
<keyword evidence="6 7" id="KW-0472">Membrane</keyword>
<dbReference type="Gene3D" id="3.40.50.720">
    <property type="entry name" value="NAD(P)-binding Rossmann-like Domain"/>
    <property type="match status" value="1"/>
</dbReference>
<keyword evidence="5 7" id="KW-1133">Transmembrane helix</keyword>
<dbReference type="InterPro" id="IPR036291">
    <property type="entry name" value="NAD(P)-bd_dom_sf"/>
</dbReference>
<evidence type="ECO:0000256" key="1">
    <source>
        <dbReference type="ARBA" id="ARBA00004141"/>
    </source>
</evidence>
<feature type="transmembrane region" description="Helical" evidence="7">
    <location>
        <begin position="29"/>
        <end position="51"/>
    </location>
</feature>
<evidence type="ECO:0000256" key="7">
    <source>
        <dbReference type="SAM" id="Phobius"/>
    </source>
</evidence>
<dbReference type="GO" id="GO:0016020">
    <property type="term" value="C:membrane"/>
    <property type="evidence" value="ECO:0007669"/>
    <property type="project" value="UniProtKB-SubCell"/>
</dbReference>